<dbReference type="OrthoDB" id="320626at2759"/>
<organism evidence="1 2">
    <name type="scientific">Paramecium sonneborni</name>
    <dbReference type="NCBI Taxonomy" id="65129"/>
    <lineage>
        <taxon>Eukaryota</taxon>
        <taxon>Sar</taxon>
        <taxon>Alveolata</taxon>
        <taxon>Ciliophora</taxon>
        <taxon>Intramacronucleata</taxon>
        <taxon>Oligohymenophorea</taxon>
        <taxon>Peniculida</taxon>
        <taxon>Parameciidae</taxon>
        <taxon>Paramecium</taxon>
    </lineage>
</organism>
<evidence type="ECO:0000313" key="1">
    <source>
        <dbReference type="EMBL" id="CAD8101898.1"/>
    </source>
</evidence>
<dbReference type="AlphaFoldDB" id="A0A8S1PHJ0"/>
<gene>
    <name evidence="1" type="ORF">PSON_ATCC_30995.1.T0760246</name>
</gene>
<dbReference type="EMBL" id="CAJJDN010000076">
    <property type="protein sequence ID" value="CAD8101898.1"/>
    <property type="molecule type" value="Genomic_DNA"/>
</dbReference>
<proteinExistence type="predicted"/>
<name>A0A8S1PHJ0_9CILI</name>
<comment type="caution">
    <text evidence="1">The sequence shown here is derived from an EMBL/GenBank/DDBJ whole genome shotgun (WGS) entry which is preliminary data.</text>
</comment>
<evidence type="ECO:0000313" key="2">
    <source>
        <dbReference type="Proteomes" id="UP000692954"/>
    </source>
</evidence>
<sequence>MQQKQVIITIQSGCGLYDEQNLQNGKWIELSDNFAYESEVIFIGNYQKGKKISKWDIQFRYYDNFQSIGGGSYNEDNLKDGEWIELSDNFHNFSQVLWHGKYNIGQKVDRWNCFYEGELIGSGFYDDLNLKNGKWIEPSDNFQYYRQIKFEGWYKNGKKIGKWDLYWQGEGKNQDFELIGGGYYNEQSIKIGIWIEISDDFQKLKQVVYKGEYQNGKKVQIWKIQWRDQTQNQFIAIGGGQYNKKGMKIGKWIELSDQFQIGSRIFFLGQYKNCLKVGNWEIHYQDFEDNYQLIGGGFYDDETNLKNGIWIEQDDNFWNGNYQIWIGKYKNAQKIGDWIKMKRNESIKNQDFQRVQYICNSSGEYQFNI</sequence>
<accession>A0A8S1PHJ0</accession>
<dbReference type="PANTHER" id="PTHR33706:SF1">
    <property type="entry name" value="TPR REPEAT PROTEIN"/>
    <property type="match status" value="1"/>
</dbReference>
<keyword evidence="2" id="KW-1185">Reference proteome</keyword>
<protein>
    <submittedName>
        <fullName evidence="1">Uncharacterized protein</fullName>
    </submittedName>
</protein>
<dbReference type="PANTHER" id="PTHR33706">
    <property type="entry name" value="MORN VARIANT REPEAT PROTEIN"/>
    <property type="match status" value="1"/>
</dbReference>
<dbReference type="Proteomes" id="UP000692954">
    <property type="component" value="Unassembled WGS sequence"/>
</dbReference>
<reference evidence="1" key="1">
    <citation type="submission" date="2021-01" db="EMBL/GenBank/DDBJ databases">
        <authorList>
            <consortium name="Genoscope - CEA"/>
            <person name="William W."/>
        </authorList>
    </citation>
    <scope>NUCLEOTIDE SEQUENCE</scope>
</reference>